<dbReference type="PROSITE" id="PS50173">
    <property type="entry name" value="UMUC"/>
    <property type="match status" value="1"/>
</dbReference>
<evidence type="ECO:0000313" key="4">
    <source>
        <dbReference type="EMBL" id="KAJ2906909.1"/>
    </source>
</evidence>
<dbReference type="Gene3D" id="1.10.150.20">
    <property type="entry name" value="5' to 3' exonuclease, C-terminal subdomain"/>
    <property type="match status" value="1"/>
</dbReference>
<dbReference type="GO" id="GO:0003887">
    <property type="term" value="F:DNA-directed DNA polymerase activity"/>
    <property type="evidence" value="ECO:0007669"/>
    <property type="project" value="TreeGrafter"/>
</dbReference>
<dbReference type="Pfam" id="PF00817">
    <property type="entry name" value="IMS"/>
    <property type="match status" value="1"/>
</dbReference>
<evidence type="ECO:0000256" key="2">
    <source>
        <dbReference type="ARBA" id="ARBA00023128"/>
    </source>
</evidence>
<dbReference type="InterPro" id="IPR043502">
    <property type="entry name" value="DNA/RNA_pol_sf"/>
</dbReference>
<dbReference type="SUPFAM" id="SSF56672">
    <property type="entry name" value="DNA/RNA polymerases"/>
    <property type="match status" value="1"/>
</dbReference>
<gene>
    <name evidence="4" type="ORF">MKZ38_009772</name>
</gene>
<dbReference type="PANTHER" id="PTHR46404:SF1">
    <property type="entry name" value="DNA POLYMERASE IOTA"/>
    <property type="match status" value="1"/>
</dbReference>
<proteinExistence type="predicted"/>
<accession>A0AAD5S0D4</accession>
<feature type="domain" description="UmuC" evidence="3">
    <location>
        <begin position="1"/>
        <end position="222"/>
    </location>
</feature>
<comment type="caution">
    <text evidence="4">The sequence shown here is derived from an EMBL/GenBank/DDBJ whole genome shotgun (WGS) entry which is preliminary data.</text>
</comment>
<dbReference type="InterPro" id="IPR036775">
    <property type="entry name" value="DNA_pol_Y-fam_lit_finger_sf"/>
</dbReference>
<dbReference type="Gene3D" id="3.40.1170.60">
    <property type="match status" value="1"/>
</dbReference>
<keyword evidence="2" id="KW-0496">Mitochondrion</keyword>
<name>A0AAD5S0D4_9PEZI</name>
<dbReference type="GO" id="GO:0006281">
    <property type="term" value="P:DNA repair"/>
    <property type="evidence" value="ECO:0007669"/>
    <property type="project" value="InterPro"/>
</dbReference>
<comment type="subcellular location">
    <subcellularLocation>
        <location evidence="1">Mitochondrion</location>
    </subcellularLocation>
</comment>
<dbReference type="Gene3D" id="3.30.1490.100">
    <property type="entry name" value="DNA polymerase, Y-family, little finger domain"/>
    <property type="match status" value="1"/>
</dbReference>
<protein>
    <submittedName>
        <fullName evidence="4">DNA polymerase iota</fullName>
    </submittedName>
</protein>
<dbReference type="GO" id="GO:0003684">
    <property type="term" value="F:damaged DNA binding"/>
    <property type="evidence" value="ECO:0007669"/>
    <property type="project" value="InterPro"/>
</dbReference>
<dbReference type="AlphaFoldDB" id="A0AAD5S0D4"/>
<dbReference type="InterPro" id="IPR043128">
    <property type="entry name" value="Rev_trsase/Diguanyl_cyclase"/>
</dbReference>
<evidence type="ECO:0000259" key="3">
    <source>
        <dbReference type="PROSITE" id="PS50173"/>
    </source>
</evidence>
<evidence type="ECO:0000313" key="5">
    <source>
        <dbReference type="Proteomes" id="UP001201980"/>
    </source>
</evidence>
<dbReference type="InterPro" id="IPR001126">
    <property type="entry name" value="UmuC"/>
</dbReference>
<organism evidence="4 5">
    <name type="scientific">Zalerion maritima</name>
    <dbReference type="NCBI Taxonomy" id="339359"/>
    <lineage>
        <taxon>Eukaryota</taxon>
        <taxon>Fungi</taxon>
        <taxon>Dikarya</taxon>
        <taxon>Ascomycota</taxon>
        <taxon>Pezizomycotina</taxon>
        <taxon>Sordariomycetes</taxon>
        <taxon>Lulworthiomycetidae</taxon>
        <taxon>Lulworthiales</taxon>
        <taxon>Lulworthiaceae</taxon>
        <taxon>Zalerion</taxon>
    </lineage>
</organism>
<dbReference type="Proteomes" id="UP001201980">
    <property type="component" value="Unassembled WGS sequence"/>
</dbReference>
<dbReference type="GO" id="GO:0005739">
    <property type="term" value="C:mitochondrion"/>
    <property type="evidence" value="ECO:0007669"/>
    <property type="project" value="UniProtKB-SubCell"/>
</dbReference>
<keyword evidence="5" id="KW-1185">Reference proteome</keyword>
<dbReference type="GO" id="GO:0070987">
    <property type="term" value="P:error-free translesion synthesis"/>
    <property type="evidence" value="ECO:0007669"/>
    <property type="project" value="UniProtKB-ARBA"/>
</dbReference>
<evidence type="ECO:0000256" key="1">
    <source>
        <dbReference type="ARBA" id="ARBA00004173"/>
    </source>
</evidence>
<reference evidence="4" key="1">
    <citation type="submission" date="2022-07" db="EMBL/GenBank/DDBJ databases">
        <title>Draft genome sequence of Zalerion maritima ATCC 34329, a (micro)plastics degrading marine fungus.</title>
        <authorList>
            <person name="Paco A."/>
            <person name="Goncalves M.F.M."/>
            <person name="Rocha-Santos T.A.P."/>
            <person name="Alves A."/>
        </authorList>
    </citation>
    <scope>NUCLEOTIDE SEQUENCE</scope>
    <source>
        <strain evidence="4">ATCC 34329</strain>
    </source>
</reference>
<sequence length="550" mass="60727">MPLGVKQKSILATCNYAARNRGVKKLMLIVEAKKVCPDLVIVNGEDLSPFRDMSKRLYHFFRSYSWNERVERLGLDEVFLDVTDIVDYNLQLLNPAHLTRSFFHLSSQDPERGFPYDASVVSGCVCPSAPPDSNVDEAGGAGLSPLLTRLTMASHLASYLRAKIDQDYHLTASCGISVNKLLSKLVGSKNKPSQQTTLLAFNQESILDFMDIHNLRKVPGIGYKITSQLASHVTSHPQEAGHVDEESSVSVRDVRSHSGMSSAALSRILGGPGCEKGLGEKVWGLLHGEDPTEVKEAADIPAQISIEDTYKGINRMSDALGQLHTLSHSVIKRMHIDLMEEDLDSDTPGARRWVAHPKTVRLTTNCHKSLSPSSTGGWSTAGTENGGGAQTPQHYWAGRTSRSQPLPNFVFGLKETPEHIVERLVSEALLPMFRHLHPAKQGWNLSLINICVANMVLSGNSAGRGCGRDISVMFKRQDEVLREFTVYDDSPPPPMPPRRSGTDNNRYAVDIEWEEQEDDDGRGTAECPQCGHCIPFFAIDAHQRYHQLGN</sequence>
<dbReference type="Gene3D" id="3.30.70.270">
    <property type="match status" value="1"/>
</dbReference>
<dbReference type="EMBL" id="JAKWBI020000007">
    <property type="protein sequence ID" value="KAJ2906909.1"/>
    <property type="molecule type" value="Genomic_DNA"/>
</dbReference>
<dbReference type="PANTHER" id="PTHR46404">
    <property type="entry name" value="DNA POLYMERASE IOTA"/>
    <property type="match status" value="1"/>
</dbReference>